<dbReference type="Proteomes" id="UP000541185">
    <property type="component" value="Unassembled WGS sequence"/>
</dbReference>
<dbReference type="Pfam" id="PF00497">
    <property type="entry name" value="SBP_bac_3"/>
    <property type="match status" value="1"/>
</dbReference>
<dbReference type="InterPro" id="IPR051455">
    <property type="entry name" value="Bact_solute-bind_prot3"/>
</dbReference>
<evidence type="ECO:0000256" key="4">
    <source>
        <dbReference type="SAM" id="SignalP"/>
    </source>
</evidence>
<dbReference type="PANTHER" id="PTHR30085">
    <property type="entry name" value="AMINO ACID ABC TRANSPORTER PERMEASE"/>
    <property type="match status" value="1"/>
</dbReference>
<dbReference type="EMBL" id="JABBFX010000001">
    <property type="protein sequence ID" value="NML44797.1"/>
    <property type="molecule type" value="Genomic_DNA"/>
</dbReference>
<sequence length="339" mass="36348">MPRKPLLAAAIALLAGSAFAQQPAAASSPTLAQVKQRGVLTCGVIGSSANFSLPDSQGVMRGIDADSCRSIAAAIFGDGSKVKYVSLTPAQRLVALQSGEVDVAYANLTWTMTRETKSGAQFAAVNFYDAWGFLVPKASKVTATNKLNGATVCMLAGAAEPRAAEYFDKIKIRYKPVTFAEGEQMRKAYLAKRCDVMFHDISAIASFKQTLGAQGDEHVLLAETYGREPLAGAVRKGDDRWFDIVRYTWNAQVLAEELGITQANVKTFPTTDPAVKRLLGVEGDLGASMGLEKDWAVNVISQVGNYGEMWERAFGKSGMPRGPNKLAANGGLMYAFPMQ</sequence>
<dbReference type="AlphaFoldDB" id="A0A848H2U4"/>
<comment type="caution">
    <text evidence="6">The sequence shown here is derived from an EMBL/GenBank/DDBJ whole genome shotgun (WGS) entry which is preliminary data.</text>
</comment>
<evidence type="ECO:0000256" key="1">
    <source>
        <dbReference type="ARBA" id="ARBA00010333"/>
    </source>
</evidence>
<evidence type="ECO:0000313" key="6">
    <source>
        <dbReference type="EMBL" id="NML44797.1"/>
    </source>
</evidence>
<dbReference type="SUPFAM" id="SSF53850">
    <property type="entry name" value="Periplasmic binding protein-like II"/>
    <property type="match status" value="1"/>
</dbReference>
<keyword evidence="2" id="KW-0813">Transport</keyword>
<evidence type="ECO:0000259" key="5">
    <source>
        <dbReference type="SMART" id="SM00062"/>
    </source>
</evidence>
<organism evidence="6 7">
    <name type="scientific">Ramlibacter agri</name>
    <dbReference type="NCBI Taxonomy" id="2728837"/>
    <lineage>
        <taxon>Bacteria</taxon>
        <taxon>Pseudomonadati</taxon>
        <taxon>Pseudomonadota</taxon>
        <taxon>Betaproteobacteria</taxon>
        <taxon>Burkholderiales</taxon>
        <taxon>Comamonadaceae</taxon>
        <taxon>Ramlibacter</taxon>
    </lineage>
</organism>
<dbReference type="PANTHER" id="PTHR30085:SF7">
    <property type="entry name" value="AMINO-ACID ABC TRANSPORTER-BINDING PROTEIN YHDW-RELATED"/>
    <property type="match status" value="1"/>
</dbReference>
<keyword evidence="3 4" id="KW-0732">Signal</keyword>
<evidence type="ECO:0000256" key="2">
    <source>
        <dbReference type="ARBA" id="ARBA00022448"/>
    </source>
</evidence>
<evidence type="ECO:0000313" key="7">
    <source>
        <dbReference type="Proteomes" id="UP000541185"/>
    </source>
</evidence>
<gene>
    <name evidence="6" type="ORF">HHL11_13650</name>
</gene>
<protein>
    <submittedName>
        <fullName evidence="6">Amino acid ABC transporter substrate-binding protein</fullName>
    </submittedName>
</protein>
<name>A0A848H2U4_9BURK</name>
<accession>A0A848H2U4</accession>
<reference evidence="6 7" key="1">
    <citation type="submission" date="2020-04" db="EMBL/GenBank/DDBJ databases">
        <title>Ramlibacter sp. G-1-2-2 isolated from soil.</title>
        <authorList>
            <person name="Dahal R.H."/>
        </authorList>
    </citation>
    <scope>NUCLEOTIDE SEQUENCE [LARGE SCALE GENOMIC DNA]</scope>
    <source>
        <strain evidence="6 7">G-1-2-2</strain>
    </source>
</reference>
<feature type="chain" id="PRO_5032415708" evidence="4">
    <location>
        <begin position="21"/>
        <end position="339"/>
    </location>
</feature>
<proteinExistence type="inferred from homology"/>
<feature type="domain" description="Solute-binding protein family 3/N-terminal" evidence="5">
    <location>
        <begin position="39"/>
        <end position="268"/>
    </location>
</feature>
<feature type="signal peptide" evidence="4">
    <location>
        <begin position="1"/>
        <end position="20"/>
    </location>
</feature>
<dbReference type="GO" id="GO:0006865">
    <property type="term" value="P:amino acid transport"/>
    <property type="evidence" value="ECO:0007669"/>
    <property type="project" value="TreeGrafter"/>
</dbReference>
<dbReference type="CDD" id="cd13692">
    <property type="entry name" value="PBP2_BztA"/>
    <property type="match status" value="1"/>
</dbReference>
<evidence type="ECO:0000256" key="3">
    <source>
        <dbReference type="ARBA" id="ARBA00022729"/>
    </source>
</evidence>
<dbReference type="Gene3D" id="3.40.190.10">
    <property type="entry name" value="Periplasmic binding protein-like II"/>
    <property type="match status" value="2"/>
</dbReference>
<dbReference type="SMART" id="SM00062">
    <property type="entry name" value="PBPb"/>
    <property type="match status" value="1"/>
</dbReference>
<keyword evidence="7" id="KW-1185">Reference proteome</keyword>
<dbReference type="InterPro" id="IPR001638">
    <property type="entry name" value="Solute-binding_3/MltF_N"/>
</dbReference>
<dbReference type="RefSeq" id="WP_169418901.1">
    <property type="nucleotide sequence ID" value="NZ_JABBFX010000001.1"/>
</dbReference>
<comment type="similarity">
    <text evidence="1">Belongs to the bacterial solute-binding protein 3 family.</text>
</comment>